<feature type="non-terminal residue" evidence="1">
    <location>
        <position position="1"/>
    </location>
</feature>
<accession>A0ABU6WZ05</accession>
<comment type="caution">
    <text evidence="1">The sequence shown here is derived from an EMBL/GenBank/DDBJ whole genome shotgun (WGS) entry which is preliminary data.</text>
</comment>
<keyword evidence="2" id="KW-1185">Reference proteome</keyword>
<protein>
    <submittedName>
        <fullName evidence="1">Uncharacterized protein</fullName>
    </submittedName>
</protein>
<dbReference type="EMBL" id="JASCZI010190223">
    <property type="protein sequence ID" value="MED6191145.1"/>
    <property type="molecule type" value="Genomic_DNA"/>
</dbReference>
<evidence type="ECO:0000313" key="2">
    <source>
        <dbReference type="Proteomes" id="UP001341840"/>
    </source>
</evidence>
<gene>
    <name evidence="1" type="ORF">PIB30_113277</name>
</gene>
<name>A0ABU6WZ05_9FABA</name>
<dbReference type="Proteomes" id="UP001341840">
    <property type="component" value="Unassembled WGS sequence"/>
</dbReference>
<reference evidence="1 2" key="1">
    <citation type="journal article" date="2023" name="Plants (Basel)">
        <title>Bridging the Gap: Combining Genomics and Transcriptomics Approaches to Understand Stylosanthes scabra, an Orphan Legume from the Brazilian Caatinga.</title>
        <authorList>
            <person name="Ferreira-Neto J.R.C."/>
            <person name="da Silva M.D."/>
            <person name="Binneck E."/>
            <person name="de Melo N.F."/>
            <person name="da Silva R.H."/>
            <person name="de Melo A.L.T.M."/>
            <person name="Pandolfi V."/>
            <person name="Bustamante F.O."/>
            <person name="Brasileiro-Vidal A.C."/>
            <person name="Benko-Iseppon A.M."/>
        </authorList>
    </citation>
    <scope>NUCLEOTIDE SEQUENCE [LARGE SCALE GENOMIC DNA]</scope>
    <source>
        <tissue evidence="1">Leaves</tissue>
    </source>
</reference>
<evidence type="ECO:0000313" key="1">
    <source>
        <dbReference type="EMBL" id="MED6191145.1"/>
    </source>
</evidence>
<sequence length="104" mass="11916">ITGIWVMLPMSVKIVTLSFGMRRGSRATTTQTNQDMACAAMEVESNSRTYKMLQRYYMIWCMVMTTRASISRRTLGLTIVCSNSPRWVARLIEHLIILGDHLRS</sequence>
<proteinExistence type="predicted"/>
<organism evidence="1 2">
    <name type="scientific">Stylosanthes scabra</name>
    <dbReference type="NCBI Taxonomy" id="79078"/>
    <lineage>
        <taxon>Eukaryota</taxon>
        <taxon>Viridiplantae</taxon>
        <taxon>Streptophyta</taxon>
        <taxon>Embryophyta</taxon>
        <taxon>Tracheophyta</taxon>
        <taxon>Spermatophyta</taxon>
        <taxon>Magnoliopsida</taxon>
        <taxon>eudicotyledons</taxon>
        <taxon>Gunneridae</taxon>
        <taxon>Pentapetalae</taxon>
        <taxon>rosids</taxon>
        <taxon>fabids</taxon>
        <taxon>Fabales</taxon>
        <taxon>Fabaceae</taxon>
        <taxon>Papilionoideae</taxon>
        <taxon>50 kb inversion clade</taxon>
        <taxon>dalbergioids sensu lato</taxon>
        <taxon>Dalbergieae</taxon>
        <taxon>Pterocarpus clade</taxon>
        <taxon>Stylosanthes</taxon>
    </lineage>
</organism>